<evidence type="ECO:0000313" key="1">
    <source>
        <dbReference type="EMBL" id="AVF26944.1"/>
    </source>
</evidence>
<gene>
    <name evidence="1" type="ORF">ERICIII_02809</name>
</gene>
<name>A0A2L1U214_9BACL</name>
<evidence type="ECO:0000313" key="2">
    <source>
        <dbReference type="Proteomes" id="UP000239833"/>
    </source>
</evidence>
<dbReference type="Proteomes" id="UP000239833">
    <property type="component" value="Chromosome"/>
</dbReference>
<proteinExistence type="predicted"/>
<reference evidence="2" key="1">
    <citation type="submission" date="2017-02" db="EMBL/GenBank/DDBJ databases">
        <title>Delineation of Paenibacillus larvae strains originating from foulbrood outbreaks.</title>
        <authorList>
            <person name="Beims H."/>
            <person name="Bunk B."/>
            <person name="Sproeer C."/>
            <person name="Mohr K.I."/>
            <person name="Pradella S."/>
            <person name="Guenther G."/>
            <person name="Rohde M."/>
            <person name="von der Ohe W."/>
            <person name="Steinert M."/>
        </authorList>
    </citation>
    <scope>NUCLEOTIDE SEQUENCE [LARGE SCALE GENOMIC DNA]</scope>
    <source>
        <strain evidence="2">Eric_III</strain>
    </source>
</reference>
<organism evidence="1 2">
    <name type="scientific">Paenibacillus larvae subsp. larvae</name>
    <dbReference type="NCBI Taxonomy" id="147375"/>
    <lineage>
        <taxon>Bacteria</taxon>
        <taxon>Bacillati</taxon>
        <taxon>Bacillota</taxon>
        <taxon>Bacilli</taxon>
        <taxon>Bacillales</taxon>
        <taxon>Paenibacillaceae</taxon>
        <taxon>Paenibacillus</taxon>
    </lineage>
</organism>
<sequence length="36" mass="4234">MSKEERLRLVGRKFIELARLRYGENTITPQQSQDLG</sequence>
<dbReference type="EMBL" id="CP019655">
    <property type="protein sequence ID" value="AVF26944.1"/>
    <property type="molecule type" value="Genomic_DNA"/>
</dbReference>
<protein>
    <submittedName>
        <fullName evidence="1">Uncharacterized protein</fullName>
    </submittedName>
</protein>
<dbReference type="AlphaFoldDB" id="A0A2L1U214"/>
<accession>A0A2L1U214</accession>